<dbReference type="Proteomes" id="UP000316714">
    <property type="component" value="Unassembled WGS sequence"/>
</dbReference>
<dbReference type="AlphaFoldDB" id="A0A5C5UUF5"/>
<dbReference type="InterPro" id="IPR011014">
    <property type="entry name" value="MscS_channel_TM-2"/>
</dbReference>
<dbReference type="Gene3D" id="2.30.30.60">
    <property type="match status" value="1"/>
</dbReference>
<dbReference type="PANTHER" id="PTHR30566">
    <property type="entry name" value="YNAI-RELATED MECHANOSENSITIVE ION CHANNEL"/>
    <property type="match status" value="1"/>
</dbReference>
<dbReference type="InterPro" id="IPR010920">
    <property type="entry name" value="LSM_dom_sf"/>
</dbReference>
<evidence type="ECO:0000256" key="5">
    <source>
        <dbReference type="ARBA" id="ARBA00022989"/>
    </source>
</evidence>
<dbReference type="InterPro" id="IPR006685">
    <property type="entry name" value="MscS_channel_2nd"/>
</dbReference>
<evidence type="ECO:0000259" key="8">
    <source>
        <dbReference type="Pfam" id="PF00924"/>
    </source>
</evidence>
<reference evidence="11 12" key="1">
    <citation type="submission" date="2019-02" db="EMBL/GenBank/DDBJ databases">
        <title>Deep-cultivation of Planctomycetes and their phenomic and genomic characterization uncovers novel biology.</title>
        <authorList>
            <person name="Wiegand S."/>
            <person name="Jogler M."/>
            <person name="Boedeker C."/>
            <person name="Pinto D."/>
            <person name="Vollmers J."/>
            <person name="Rivas-Marin E."/>
            <person name="Kohn T."/>
            <person name="Peeters S.H."/>
            <person name="Heuer A."/>
            <person name="Rast P."/>
            <person name="Oberbeckmann S."/>
            <person name="Bunk B."/>
            <person name="Jeske O."/>
            <person name="Meyerdierks A."/>
            <person name="Storesund J.E."/>
            <person name="Kallscheuer N."/>
            <person name="Luecker S."/>
            <person name="Lage O.M."/>
            <person name="Pohl T."/>
            <person name="Merkel B.J."/>
            <person name="Hornburger P."/>
            <person name="Mueller R.-W."/>
            <person name="Bruemmer F."/>
            <person name="Labrenz M."/>
            <person name="Spormann A.M."/>
            <person name="Op Den Camp H."/>
            <person name="Overmann J."/>
            <person name="Amann R."/>
            <person name="Jetten M.S.M."/>
            <person name="Mascher T."/>
            <person name="Medema M.H."/>
            <person name="Devos D.P."/>
            <person name="Kaster A.-K."/>
            <person name="Ovreas L."/>
            <person name="Rohde M."/>
            <person name="Galperin M.Y."/>
            <person name="Jogler C."/>
        </authorList>
    </citation>
    <scope>NUCLEOTIDE SEQUENCE [LARGE SCALE GENOMIC DNA]</scope>
    <source>
        <strain evidence="11 12">KOR34</strain>
    </source>
</reference>
<dbReference type="InterPro" id="IPR011066">
    <property type="entry name" value="MscS_channel_C_sf"/>
</dbReference>
<evidence type="ECO:0000256" key="1">
    <source>
        <dbReference type="ARBA" id="ARBA00004651"/>
    </source>
</evidence>
<organism evidence="11 12">
    <name type="scientific">Posidoniimonas corsicana</name>
    <dbReference type="NCBI Taxonomy" id="1938618"/>
    <lineage>
        <taxon>Bacteria</taxon>
        <taxon>Pseudomonadati</taxon>
        <taxon>Planctomycetota</taxon>
        <taxon>Planctomycetia</taxon>
        <taxon>Pirellulales</taxon>
        <taxon>Lacipirellulaceae</taxon>
        <taxon>Posidoniimonas</taxon>
    </lineage>
</organism>
<dbReference type="SUPFAM" id="SSF82861">
    <property type="entry name" value="Mechanosensitive channel protein MscS (YggB), transmembrane region"/>
    <property type="match status" value="1"/>
</dbReference>
<feature type="transmembrane region" description="Helical" evidence="7">
    <location>
        <begin position="267"/>
        <end position="287"/>
    </location>
</feature>
<feature type="domain" description="Mechanosensitive ion channel MscS" evidence="8">
    <location>
        <begin position="396"/>
        <end position="462"/>
    </location>
</feature>
<keyword evidence="5 7" id="KW-1133">Transmembrane helix</keyword>
<gene>
    <name evidence="11" type="primary">ynaI_2</name>
    <name evidence="11" type="ORF">KOR34_52680</name>
</gene>
<feature type="transmembrane region" description="Helical" evidence="7">
    <location>
        <begin position="234"/>
        <end position="255"/>
    </location>
</feature>
<evidence type="ECO:0000313" key="12">
    <source>
        <dbReference type="Proteomes" id="UP000316714"/>
    </source>
</evidence>
<proteinExistence type="inferred from homology"/>
<evidence type="ECO:0000256" key="7">
    <source>
        <dbReference type="SAM" id="Phobius"/>
    </source>
</evidence>
<dbReference type="InterPro" id="IPR049278">
    <property type="entry name" value="MS_channel_C"/>
</dbReference>
<feature type="transmembrane region" description="Helical" evidence="7">
    <location>
        <begin position="307"/>
        <end position="326"/>
    </location>
</feature>
<comment type="similarity">
    <text evidence="2">Belongs to the MscS (TC 1.A.23) family.</text>
</comment>
<dbReference type="Gene3D" id="1.10.287.1260">
    <property type="match status" value="1"/>
</dbReference>
<protein>
    <submittedName>
        <fullName evidence="11">Low conductance mechanosensitive channel YnaI</fullName>
    </submittedName>
</protein>
<keyword evidence="3" id="KW-1003">Cell membrane</keyword>
<keyword evidence="6 7" id="KW-0472">Membrane</keyword>
<comment type="caution">
    <text evidence="11">The sequence shown here is derived from an EMBL/GenBank/DDBJ whole genome shotgun (WGS) entry which is preliminary data.</text>
</comment>
<evidence type="ECO:0000259" key="10">
    <source>
        <dbReference type="Pfam" id="PF21088"/>
    </source>
</evidence>
<dbReference type="Gene3D" id="3.30.70.100">
    <property type="match status" value="1"/>
</dbReference>
<evidence type="ECO:0000256" key="3">
    <source>
        <dbReference type="ARBA" id="ARBA00022475"/>
    </source>
</evidence>
<dbReference type="OrthoDB" id="9809206at2"/>
<evidence type="ECO:0000259" key="9">
    <source>
        <dbReference type="Pfam" id="PF21082"/>
    </source>
</evidence>
<feature type="domain" description="Mechanosensitive ion channel transmembrane helices 2/3" evidence="10">
    <location>
        <begin position="363"/>
        <end position="394"/>
    </location>
</feature>
<dbReference type="Pfam" id="PF21088">
    <property type="entry name" value="MS_channel_1st"/>
    <property type="match status" value="1"/>
</dbReference>
<name>A0A5C5UUF5_9BACT</name>
<dbReference type="RefSeq" id="WP_146569072.1">
    <property type="nucleotide sequence ID" value="NZ_SIHJ01000010.1"/>
</dbReference>
<dbReference type="SUPFAM" id="SSF50182">
    <property type="entry name" value="Sm-like ribonucleoproteins"/>
    <property type="match status" value="1"/>
</dbReference>
<evidence type="ECO:0000256" key="6">
    <source>
        <dbReference type="ARBA" id="ARBA00023136"/>
    </source>
</evidence>
<evidence type="ECO:0000256" key="4">
    <source>
        <dbReference type="ARBA" id="ARBA00022692"/>
    </source>
</evidence>
<dbReference type="GO" id="GO:0008381">
    <property type="term" value="F:mechanosensitive monoatomic ion channel activity"/>
    <property type="evidence" value="ECO:0007669"/>
    <property type="project" value="UniProtKB-ARBA"/>
</dbReference>
<sequence length="584" mass="64682">MTEPPSRLRAGCVKHLRLVAAVWVLAIGPPLAAQESPTSLVADTTSPRDTLQSFITACNELDRRIRTDKRFDRSDPLHLAVAEMALDCIDDSEIPAYARAEKAGEVAVCLKEILDRAELPPWDEIPDAEQIAEAGGMEQLSYYRIPNTRITIARVEDGPRRHEYLFTPGTVELAQPYYEAIKGRPYRTSGPPVSKGFYRWYLSAPGNEFLARVVDRLPEGVRVGRTLGLANWKWIGLLVTTAASLAVMVLCYRLQIRLTQRAAERSLLGYWLTLALPVTAALSPLALRYVAHHYLTLRSLPLYVVDFAAILTAILAATVVIFGFSNRLAATVISSRYINSAGLNAQLIRIVSRLASLFATVTLWLVGGQYLGIPVATLLASAGIGGVAVALGSQDTLRTLFGTLNLLADKPFRVGDRIIFKGYDGVVEDIGLRSTCIQLLSGHQVKAPNDQLANADIENVKRRPYIRRTGRLMIPINSGAEKVERAVVIVRDLLRDHEGMDPERPPRVYLDEFTPEGFVVEFNYWYSPPDYWEFKAFGDRLNLAILRGLEVEAIPLSLPQRHSFWKQDDAQGPLDVQVVGAAEG</sequence>
<dbReference type="Pfam" id="PF21082">
    <property type="entry name" value="MS_channel_3rd"/>
    <property type="match status" value="1"/>
</dbReference>
<dbReference type="Pfam" id="PF00924">
    <property type="entry name" value="MS_channel_2nd"/>
    <property type="match status" value="1"/>
</dbReference>
<evidence type="ECO:0000313" key="11">
    <source>
        <dbReference type="EMBL" id="TWT29213.1"/>
    </source>
</evidence>
<comment type="subcellular location">
    <subcellularLocation>
        <location evidence="1">Cell membrane</location>
        <topology evidence="1">Multi-pass membrane protein</topology>
    </subcellularLocation>
</comment>
<evidence type="ECO:0000256" key="2">
    <source>
        <dbReference type="ARBA" id="ARBA00008017"/>
    </source>
</evidence>
<dbReference type="InterPro" id="IPR023408">
    <property type="entry name" value="MscS_beta-dom_sf"/>
</dbReference>
<dbReference type="PANTHER" id="PTHR30566:SF5">
    <property type="entry name" value="MECHANOSENSITIVE ION CHANNEL PROTEIN 1, MITOCHONDRIAL-RELATED"/>
    <property type="match status" value="1"/>
</dbReference>
<dbReference type="InterPro" id="IPR049142">
    <property type="entry name" value="MS_channel_1st"/>
</dbReference>
<keyword evidence="4 7" id="KW-0812">Transmembrane</keyword>
<dbReference type="EMBL" id="SIHJ01000010">
    <property type="protein sequence ID" value="TWT29213.1"/>
    <property type="molecule type" value="Genomic_DNA"/>
</dbReference>
<accession>A0A5C5UUF5</accession>
<dbReference type="GO" id="GO:0005886">
    <property type="term" value="C:plasma membrane"/>
    <property type="evidence" value="ECO:0007669"/>
    <property type="project" value="UniProtKB-SubCell"/>
</dbReference>
<feature type="transmembrane region" description="Helical" evidence="7">
    <location>
        <begin position="347"/>
        <end position="365"/>
    </location>
</feature>
<dbReference type="SUPFAM" id="SSF82689">
    <property type="entry name" value="Mechanosensitive channel protein MscS (YggB), C-terminal domain"/>
    <property type="match status" value="1"/>
</dbReference>
<feature type="transmembrane region" description="Helical" evidence="7">
    <location>
        <begin position="371"/>
        <end position="391"/>
    </location>
</feature>
<keyword evidence="12" id="KW-1185">Reference proteome</keyword>
<feature type="domain" description="Mechanosensitive ion channel MscS C-terminal" evidence="9">
    <location>
        <begin position="474"/>
        <end position="552"/>
    </location>
</feature>